<proteinExistence type="predicted"/>
<name>A0A0A9BYJ0_ARUDO</name>
<evidence type="ECO:0000313" key="1">
    <source>
        <dbReference type="EMBL" id="JAD64342.1"/>
    </source>
</evidence>
<dbReference type="AlphaFoldDB" id="A0A0A9BYJ0"/>
<organism evidence="1">
    <name type="scientific">Arundo donax</name>
    <name type="common">Giant reed</name>
    <name type="synonym">Donax arundinaceus</name>
    <dbReference type="NCBI Taxonomy" id="35708"/>
    <lineage>
        <taxon>Eukaryota</taxon>
        <taxon>Viridiplantae</taxon>
        <taxon>Streptophyta</taxon>
        <taxon>Embryophyta</taxon>
        <taxon>Tracheophyta</taxon>
        <taxon>Spermatophyta</taxon>
        <taxon>Magnoliopsida</taxon>
        <taxon>Liliopsida</taxon>
        <taxon>Poales</taxon>
        <taxon>Poaceae</taxon>
        <taxon>PACMAD clade</taxon>
        <taxon>Arundinoideae</taxon>
        <taxon>Arundineae</taxon>
        <taxon>Arundo</taxon>
    </lineage>
</organism>
<reference evidence="1" key="1">
    <citation type="submission" date="2014-09" db="EMBL/GenBank/DDBJ databases">
        <authorList>
            <person name="Magalhaes I.L.F."/>
            <person name="Oliveira U."/>
            <person name="Santos F.R."/>
            <person name="Vidigal T.H.D.A."/>
            <person name="Brescovit A.D."/>
            <person name="Santos A.J."/>
        </authorList>
    </citation>
    <scope>NUCLEOTIDE SEQUENCE</scope>
    <source>
        <tissue evidence="1">Shoot tissue taken approximately 20 cm above the soil surface</tissue>
    </source>
</reference>
<dbReference type="EMBL" id="GBRH01233553">
    <property type="protein sequence ID" value="JAD64342.1"/>
    <property type="molecule type" value="Transcribed_RNA"/>
</dbReference>
<protein>
    <submittedName>
        <fullName evidence="1">Uncharacterized protein</fullName>
    </submittedName>
</protein>
<sequence>MCKHLIGWNPKKRDKGGNAFGRLFSLISYTIWEVIGTLQGLVGLLENNVQMDIKSQNPQRIWYHRAHSFQLVCMPLNLGTTG</sequence>
<accession>A0A0A9BYJ0</accession>
<reference evidence="1" key="2">
    <citation type="journal article" date="2015" name="Data Brief">
        <title>Shoot transcriptome of the giant reed, Arundo donax.</title>
        <authorList>
            <person name="Barrero R.A."/>
            <person name="Guerrero F.D."/>
            <person name="Moolhuijzen P."/>
            <person name="Goolsby J.A."/>
            <person name="Tidwell J."/>
            <person name="Bellgard S.E."/>
            <person name="Bellgard M.I."/>
        </authorList>
    </citation>
    <scope>NUCLEOTIDE SEQUENCE</scope>
    <source>
        <tissue evidence="1">Shoot tissue taken approximately 20 cm above the soil surface</tissue>
    </source>
</reference>